<protein>
    <submittedName>
        <fullName evidence="1">Uncharacterized protein</fullName>
    </submittedName>
</protein>
<sequence length="96" mass="10551">MEETLPQGCNKQHLEKLTLGITCILKSPLGVAEMTSIEKLPAEPFTWITAMPSLPCTHSPSCTPHVFTTCSQSDVFQAQFDCIKPVSSRRILTTSN</sequence>
<organism evidence="1 2">
    <name type="scientific">Canis lupus dingo</name>
    <name type="common">dingo</name>
    <dbReference type="NCBI Taxonomy" id="286419"/>
    <lineage>
        <taxon>Eukaryota</taxon>
        <taxon>Metazoa</taxon>
        <taxon>Chordata</taxon>
        <taxon>Craniata</taxon>
        <taxon>Vertebrata</taxon>
        <taxon>Euteleostomi</taxon>
        <taxon>Mammalia</taxon>
        <taxon>Eutheria</taxon>
        <taxon>Laurasiatheria</taxon>
        <taxon>Carnivora</taxon>
        <taxon>Caniformia</taxon>
        <taxon>Canidae</taxon>
        <taxon>Canis</taxon>
    </lineage>
</organism>
<reference evidence="1" key="2">
    <citation type="submission" date="2025-09" db="UniProtKB">
        <authorList>
            <consortium name="Ensembl"/>
        </authorList>
    </citation>
    <scope>IDENTIFICATION</scope>
</reference>
<dbReference type="AlphaFoldDB" id="A0A8C0KBR7"/>
<evidence type="ECO:0000313" key="1">
    <source>
        <dbReference type="Ensembl" id="ENSCAFP00020012928.1"/>
    </source>
</evidence>
<proteinExistence type="predicted"/>
<dbReference type="Proteomes" id="UP000694391">
    <property type="component" value="Unplaced"/>
</dbReference>
<accession>A0A8C0KBR7</accession>
<dbReference type="Ensembl" id="ENSCAFT00020014923.1">
    <property type="protein sequence ID" value="ENSCAFP00020012928.1"/>
    <property type="gene ID" value="ENSCAFG00020010415.1"/>
</dbReference>
<name>A0A8C0KBR7_CANLU</name>
<keyword evidence="2" id="KW-1185">Reference proteome</keyword>
<evidence type="ECO:0000313" key="2">
    <source>
        <dbReference type="Proteomes" id="UP000694391"/>
    </source>
</evidence>
<reference evidence="1" key="1">
    <citation type="submission" date="2025-08" db="UniProtKB">
        <authorList>
            <consortium name="Ensembl"/>
        </authorList>
    </citation>
    <scope>IDENTIFICATION</scope>
</reference>